<dbReference type="InterPro" id="IPR014710">
    <property type="entry name" value="RmlC-like_jellyroll"/>
</dbReference>
<dbReference type="PROSITE" id="PS00041">
    <property type="entry name" value="HTH_ARAC_FAMILY_1"/>
    <property type="match status" value="1"/>
</dbReference>
<evidence type="ECO:0000256" key="4">
    <source>
        <dbReference type="SAM" id="MobiDB-lite"/>
    </source>
</evidence>
<proteinExistence type="predicted"/>
<name>A0A9D2IYP0_9FIRM</name>
<reference evidence="6" key="2">
    <citation type="submission" date="2021-04" db="EMBL/GenBank/DDBJ databases">
        <authorList>
            <person name="Gilroy R."/>
        </authorList>
    </citation>
    <scope>NUCLEOTIDE SEQUENCE</scope>
    <source>
        <strain evidence="6">ChiGjej4B4-18154</strain>
    </source>
</reference>
<dbReference type="PANTHER" id="PTHR43280:SF2">
    <property type="entry name" value="HTH-TYPE TRANSCRIPTIONAL REGULATOR EXSA"/>
    <property type="match status" value="1"/>
</dbReference>
<dbReference type="Gene3D" id="2.60.120.10">
    <property type="entry name" value="Jelly Rolls"/>
    <property type="match status" value="1"/>
</dbReference>
<keyword evidence="2" id="KW-0238">DNA-binding</keyword>
<evidence type="ECO:0000256" key="1">
    <source>
        <dbReference type="ARBA" id="ARBA00023015"/>
    </source>
</evidence>
<dbReference type="SUPFAM" id="SSF46689">
    <property type="entry name" value="Homeodomain-like"/>
    <property type="match status" value="2"/>
</dbReference>
<evidence type="ECO:0000259" key="5">
    <source>
        <dbReference type="PROSITE" id="PS01124"/>
    </source>
</evidence>
<dbReference type="SMART" id="SM00342">
    <property type="entry name" value="HTH_ARAC"/>
    <property type="match status" value="1"/>
</dbReference>
<feature type="region of interest" description="Disordered" evidence="4">
    <location>
        <begin position="283"/>
        <end position="303"/>
    </location>
</feature>
<dbReference type="InterPro" id="IPR018060">
    <property type="entry name" value="HTH_AraC"/>
</dbReference>
<reference evidence="6" key="1">
    <citation type="journal article" date="2021" name="PeerJ">
        <title>Extensive microbial diversity within the chicken gut microbiome revealed by metagenomics and culture.</title>
        <authorList>
            <person name="Gilroy R."/>
            <person name="Ravi A."/>
            <person name="Getino M."/>
            <person name="Pursley I."/>
            <person name="Horton D.L."/>
            <person name="Alikhan N.F."/>
            <person name="Baker D."/>
            <person name="Gharbi K."/>
            <person name="Hall N."/>
            <person name="Watson M."/>
            <person name="Adriaenssens E.M."/>
            <person name="Foster-Nyarko E."/>
            <person name="Jarju S."/>
            <person name="Secka A."/>
            <person name="Antonio M."/>
            <person name="Oren A."/>
            <person name="Chaudhuri R.R."/>
            <person name="La Ragione R."/>
            <person name="Hildebrand F."/>
            <person name="Pallen M.J."/>
        </authorList>
    </citation>
    <scope>NUCLEOTIDE SEQUENCE</scope>
    <source>
        <strain evidence="6">ChiGjej4B4-18154</strain>
    </source>
</reference>
<accession>A0A9D2IYP0</accession>
<feature type="compositionally biased region" description="Basic and acidic residues" evidence="4">
    <location>
        <begin position="288"/>
        <end position="303"/>
    </location>
</feature>
<dbReference type="PANTHER" id="PTHR43280">
    <property type="entry name" value="ARAC-FAMILY TRANSCRIPTIONAL REGULATOR"/>
    <property type="match status" value="1"/>
</dbReference>
<dbReference type="SUPFAM" id="SSF51215">
    <property type="entry name" value="Regulatory protein AraC"/>
    <property type="match status" value="1"/>
</dbReference>
<dbReference type="PROSITE" id="PS01124">
    <property type="entry name" value="HTH_ARAC_FAMILY_2"/>
    <property type="match status" value="1"/>
</dbReference>
<dbReference type="Pfam" id="PF12833">
    <property type="entry name" value="HTH_18"/>
    <property type="match status" value="1"/>
</dbReference>
<dbReference type="Gene3D" id="1.10.10.60">
    <property type="entry name" value="Homeodomain-like"/>
    <property type="match status" value="2"/>
</dbReference>
<dbReference type="InterPro" id="IPR003313">
    <property type="entry name" value="AraC-bd"/>
</dbReference>
<feature type="domain" description="HTH araC/xylS-type" evidence="5">
    <location>
        <begin position="178"/>
        <end position="276"/>
    </location>
</feature>
<dbReference type="InterPro" id="IPR020449">
    <property type="entry name" value="Tscrpt_reg_AraC-type_HTH"/>
</dbReference>
<protein>
    <submittedName>
        <fullName evidence="6">AraC family transcriptional regulator</fullName>
    </submittedName>
</protein>
<comment type="caution">
    <text evidence="6">The sequence shown here is derived from an EMBL/GenBank/DDBJ whole genome shotgun (WGS) entry which is preliminary data.</text>
</comment>
<dbReference type="GO" id="GO:0043565">
    <property type="term" value="F:sequence-specific DNA binding"/>
    <property type="evidence" value="ECO:0007669"/>
    <property type="project" value="InterPro"/>
</dbReference>
<dbReference type="InterPro" id="IPR009057">
    <property type="entry name" value="Homeodomain-like_sf"/>
</dbReference>
<evidence type="ECO:0000256" key="3">
    <source>
        <dbReference type="ARBA" id="ARBA00023163"/>
    </source>
</evidence>
<sequence>MSTDRYDFTEREFQLHNSGAKLLYISSAKYNGDWYSFPHTHNFTEVFYVIGGAGKFQIRDSYYKVSVGDMVILNPNIEHTETSMVDDPLEYIVLGIRGIKMSAELDPKQDFSIIHFNEAAEEIQRYLLAMLQEAKNQRNDYEEVCGHLLDILLICLMRQTNITSRVQEADLTHQNKAAAAKEYIDAHFREDIALDQLAQKIQVNKYYLAHIFSQSYGMSPIQYVQTLRLEESKYLLRTTDFAIKQIASITGFSSLGYFSQRFSKAEGMSPAKYRVMAQNKLIGGAQEEPAREDAEEKGSPVSQ</sequence>
<dbReference type="InterPro" id="IPR037923">
    <property type="entry name" value="HTH-like"/>
</dbReference>
<organism evidence="6 7">
    <name type="scientific">Candidatus Allofournierella merdipullorum</name>
    <dbReference type="NCBI Taxonomy" id="2838595"/>
    <lineage>
        <taxon>Bacteria</taxon>
        <taxon>Bacillati</taxon>
        <taxon>Bacillota</taxon>
        <taxon>Clostridia</taxon>
        <taxon>Eubacteriales</taxon>
        <taxon>Oscillospiraceae</taxon>
        <taxon>Allofournierella</taxon>
    </lineage>
</organism>
<dbReference type="AlphaFoldDB" id="A0A9D2IYP0"/>
<keyword evidence="1" id="KW-0805">Transcription regulation</keyword>
<evidence type="ECO:0000313" key="7">
    <source>
        <dbReference type="Proteomes" id="UP000824035"/>
    </source>
</evidence>
<dbReference type="EMBL" id="DXBV01000025">
    <property type="protein sequence ID" value="HIZ30158.1"/>
    <property type="molecule type" value="Genomic_DNA"/>
</dbReference>
<gene>
    <name evidence="6" type="ORF">H9813_02845</name>
</gene>
<dbReference type="Proteomes" id="UP000824035">
    <property type="component" value="Unassembled WGS sequence"/>
</dbReference>
<evidence type="ECO:0000313" key="6">
    <source>
        <dbReference type="EMBL" id="HIZ30158.1"/>
    </source>
</evidence>
<dbReference type="Pfam" id="PF02311">
    <property type="entry name" value="AraC_binding"/>
    <property type="match status" value="1"/>
</dbReference>
<keyword evidence="3" id="KW-0804">Transcription</keyword>
<dbReference type="GO" id="GO:0003700">
    <property type="term" value="F:DNA-binding transcription factor activity"/>
    <property type="evidence" value="ECO:0007669"/>
    <property type="project" value="InterPro"/>
</dbReference>
<dbReference type="InterPro" id="IPR018062">
    <property type="entry name" value="HTH_AraC-typ_CS"/>
</dbReference>
<dbReference type="PRINTS" id="PR00032">
    <property type="entry name" value="HTHARAC"/>
</dbReference>
<evidence type="ECO:0000256" key="2">
    <source>
        <dbReference type="ARBA" id="ARBA00023125"/>
    </source>
</evidence>